<comment type="caution">
    <text evidence="2">The sequence shown here is derived from an EMBL/GenBank/DDBJ whole genome shotgun (WGS) entry which is preliminary data.</text>
</comment>
<dbReference type="Proteomes" id="UP000636709">
    <property type="component" value="Unassembled WGS sequence"/>
</dbReference>
<keyword evidence="3" id="KW-1185">Reference proteome</keyword>
<feature type="chain" id="PRO_5032811231" evidence="1">
    <location>
        <begin position="30"/>
        <end position="90"/>
    </location>
</feature>
<dbReference type="EMBL" id="JACEFO010002221">
    <property type="protein sequence ID" value="KAF8672455.1"/>
    <property type="molecule type" value="Genomic_DNA"/>
</dbReference>
<feature type="signal peptide" evidence="1">
    <location>
        <begin position="1"/>
        <end position="29"/>
    </location>
</feature>
<proteinExistence type="predicted"/>
<evidence type="ECO:0000256" key="1">
    <source>
        <dbReference type="SAM" id="SignalP"/>
    </source>
</evidence>
<reference evidence="2" key="1">
    <citation type="submission" date="2020-07" db="EMBL/GenBank/DDBJ databases">
        <title>Genome sequence and genetic diversity analysis of an under-domesticated orphan crop, white fonio (Digitaria exilis).</title>
        <authorList>
            <person name="Bennetzen J.L."/>
            <person name="Chen S."/>
            <person name="Ma X."/>
            <person name="Wang X."/>
            <person name="Yssel A.E.J."/>
            <person name="Chaluvadi S.R."/>
            <person name="Johnson M."/>
            <person name="Gangashetty P."/>
            <person name="Hamidou F."/>
            <person name="Sanogo M.D."/>
            <person name="Zwaenepoel A."/>
            <person name="Wallace J."/>
            <person name="Van De Peer Y."/>
            <person name="Van Deynze A."/>
        </authorList>
    </citation>
    <scope>NUCLEOTIDE SEQUENCE</scope>
    <source>
        <tissue evidence="2">Leaves</tissue>
    </source>
</reference>
<organism evidence="2 3">
    <name type="scientific">Digitaria exilis</name>
    <dbReference type="NCBI Taxonomy" id="1010633"/>
    <lineage>
        <taxon>Eukaryota</taxon>
        <taxon>Viridiplantae</taxon>
        <taxon>Streptophyta</taxon>
        <taxon>Embryophyta</taxon>
        <taxon>Tracheophyta</taxon>
        <taxon>Spermatophyta</taxon>
        <taxon>Magnoliopsida</taxon>
        <taxon>Liliopsida</taxon>
        <taxon>Poales</taxon>
        <taxon>Poaceae</taxon>
        <taxon>PACMAD clade</taxon>
        <taxon>Panicoideae</taxon>
        <taxon>Panicodae</taxon>
        <taxon>Paniceae</taxon>
        <taxon>Anthephorinae</taxon>
        <taxon>Digitaria</taxon>
    </lineage>
</organism>
<sequence>MVRRSLKTRATLLLLSFLLMADLATVSYGRRVAEVDVVGLVDSGGWTFPPVYLSKQASSSASGRHLGKCCKHMLVVSKRLVPQGRNPLHN</sequence>
<keyword evidence="1" id="KW-0732">Signal</keyword>
<dbReference type="OrthoDB" id="663321at2759"/>
<dbReference type="AlphaFoldDB" id="A0A835E9U4"/>
<gene>
    <name evidence="2" type="ORF">HU200_049667</name>
</gene>
<accession>A0A835E9U4</accession>
<protein>
    <submittedName>
        <fullName evidence="2">Uncharacterized protein</fullName>
    </submittedName>
</protein>
<name>A0A835E9U4_9POAL</name>
<evidence type="ECO:0000313" key="2">
    <source>
        <dbReference type="EMBL" id="KAF8672455.1"/>
    </source>
</evidence>
<evidence type="ECO:0000313" key="3">
    <source>
        <dbReference type="Proteomes" id="UP000636709"/>
    </source>
</evidence>